<protein>
    <submittedName>
        <fullName evidence="8">Trehalose utilization</fullName>
    </submittedName>
</protein>
<feature type="region of interest" description="Disordered" evidence="5">
    <location>
        <begin position="186"/>
        <end position="207"/>
    </location>
</feature>
<dbReference type="NCBIfam" id="TIGR02603">
    <property type="entry name" value="CxxCH_TIGR02603"/>
    <property type="match status" value="1"/>
</dbReference>
<gene>
    <name evidence="8" type="ORF">Pan44_50160</name>
</gene>
<dbReference type="InterPro" id="IPR036909">
    <property type="entry name" value="Cyt_c-like_dom_sf"/>
</dbReference>
<organism evidence="8 9">
    <name type="scientific">Caulifigura coniformis</name>
    <dbReference type="NCBI Taxonomy" id="2527983"/>
    <lineage>
        <taxon>Bacteria</taxon>
        <taxon>Pseudomonadati</taxon>
        <taxon>Planctomycetota</taxon>
        <taxon>Planctomycetia</taxon>
        <taxon>Planctomycetales</taxon>
        <taxon>Planctomycetaceae</taxon>
        <taxon>Caulifigura</taxon>
    </lineage>
</organism>
<accession>A0A517SLF0</accession>
<dbReference type="InterPro" id="IPR029062">
    <property type="entry name" value="Class_I_gatase-like"/>
</dbReference>
<dbReference type="PROSITE" id="PS51007">
    <property type="entry name" value="CYTC"/>
    <property type="match status" value="1"/>
</dbReference>
<dbReference type="PANTHER" id="PTHR33546">
    <property type="entry name" value="LARGE, MULTIFUNCTIONAL SECRETED PROTEIN-RELATED"/>
    <property type="match status" value="1"/>
</dbReference>
<dbReference type="InterPro" id="IPR013428">
    <property type="entry name" value="Membrane-bound_put_N"/>
</dbReference>
<dbReference type="RefSeq" id="WP_145034359.1">
    <property type="nucleotide sequence ID" value="NZ_CP036271.1"/>
</dbReference>
<dbReference type="Pfam" id="PF06283">
    <property type="entry name" value="ThuA"/>
    <property type="match status" value="1"/>
</dbReference>
<dbReference type="Pfam" id="PF23500">
    <property type="entry name" value="DUF7133"/>
    <property type="match status" value="1"/>
</dbReference>
<keyword evidence="1 4" id="KW-0349">Heme</keyword>
<dbReference type="Gene3D" id="3.40.50.880">
    <property type="match status" value="1"/>
</dbReference>
<dbReference type="InterPro" id="IPR009056">
    <property type="entry name" value="Cyt_c-like_dom"/>
</dbReference>
<dbReference type="InterPro" id="IPR013427">
    <property type="entry name" value="Haem-bd_dom_put"/>
</dbReference>
<dbReference type="InterPro" id="IPR029010">
    <property type="entry name" value="ThuA-like"/>
</dbReference>
<evidence type="ECO:0000313" key="8">
    <source>
        <dbReference type="EMBL" id="QDT56953.1"/>
    </source>
</evidence>
<evidence type="ECO:0000256" key="1">
    <source>
        <dbReference type="ARBA" id="ARBA00022617"/>
    </source>
</evidence>
<evidence type="ECO:0000259" key="7">
    <source>
        <dbReference type="PROSITE" id="PS51007"/>
    </source>
</evidence>
<proteinExistence type="predicted"/>
<dbReference type="SUPFAM" id="SSF52317">
    <property type="entry name" value="Class I glutamine amidotransferase-like"/>
    <property type="match status" value="1"/>
</dbReference>
<name>A0A517SLF0_9PLAN</name>
<dbReference type="InterPro" id="IPR011041">
    <property type="entry name" value="Quinoprot_gluc/sorb_DH_b-prop"/>
</dbReference>
<dbReference type="GO" id="GO:0020037">
    <property type="term" value="F:heme binding"/>
    <property type="evidence" value="ECO:0007669"/>
    <property type="project" value="InterPro"/>
</dbReference>
<dbReference type="EMBL" id="CP036271">
    <property type="protein sequence ID" value="QDT56953.1"/>
    <property type="molecule type" value="Genomic_DNA"/>
</dbReference>
<dbReference type="GO" id="GO:0009055">
    <property type="term" value="F:electron transfer activity"/>
    <property type="evidence" value="ECO:0007669"/>
    <property type="project" value="InterPro"/>
</dbReference>
<sequence length="1486" mass="163861" precursor="true">MRHSLLLGLLLVSVLSGPRQSLAADPPLRLLFLGDNGPHRPAARFRQLQPVLSKRGIELIYTDQLADLNRQRLDDFAGLVVFANQTRISKEQEQALLEYVAAGRGFIPLHCASFCFQNSDAYIALVGAQFQRHGTGVFRVEQAPLTHPILEGFQSFESWDETYQHHRHHEADRIVLEYRVGEGTSTGFRGDQAPGRAAGQASSTQKEPWTWVRTHGDGRVFYTAWGHDDRTWSHPGFHNLVERGIRWACQDAPSKAGVYRDAPAMTAFDDSAKPFEFTAGRLPNYPAGEKWGTNGELIDTMQKPLDPDESMKHMVAPVGFRPALFAAEPQIGKPLAMNWDERGRLWIIETLDYPNELQPEGEGRDRIRICEDTDGDGQADKFTIFADKLSIPTSLAFAYGGVIVHQAPQTLFLRDTTGDDVADERHVLLTGWGTRDTHAGPSNLNYGLDGWYYGIVGYSGFEGEIAGEPQKFQTGFYRFRLDPPEGPGRPPRVVHFEFLRNTNNNSWGVGLNEEGILFGSTANGNPSEYMPIANRYYERVRGWSSSVLGGIAFDNWFDPVTRNVRQVDWHGGFTAGAGHALYTARVYPPEYWNRTAFVAESTGHLVATFTIQPSGAGFRSRNSWNLVASRDEWTAPIAAEIGPDGQVWFIDWYNIIVQHNPTPVGFTTGKGAAYETDLRDKRHGRIYRLVYSPTSGKHDVASQFPPDRVAPPNLKGADSRTLVQALRHTNLFWRRHAQRLLMERREPQDVVDLVRLITETPPDAGEQDAPGAMHALWVYAGLSNIETRALLPEPDRRALLASPSPGLRRNAILALAPGADDLEKSGVLNDSDLQTRLAALLHLADLPSDTTAARLVLTALADPVVAEDRWLLDAATSAAAVQSRSMLSQLTTAATATRFPPESLERLAIVGEHLARSGDEVAVRQLIAAWNSPNREAAEALVSGVTRAWPRDKPIALSPAEEQTLADLFQKSAAAGRTALLRFSSRIGSSRLDAHARELTEGILTRIRNRDLAEGARIAAARDLIELRKQDVEAVSQLLAEVTPAAGPEVSRGLIEAMGASEAPGAPDTLTRGLPSFTPQQRSAAIRVLLARTEGIRAFLDAVERGEASLSELALDQKQSLLESPQRPIARRTERLLSKSGGLPNPDRQIVIEELKEVARSTGNAAAGKEVFRQQCSKCHLHSGEGNRIGPDLTGMAVHPKEELLVHILDPSRSVEGNYRSYTVATADGHVINGLLASESKTALEFFDSEGKRRAVQREDIEQFVASTKSLMPEGFEKQVPREALADLLEFLTQRGQYLPLPLEKVATAVSTRGMFHSFEAEPERLIFSDWSPKSFNGVPFVLVDPGNNQRPNVILLNGPSGRVSAEMPRAVTLLCNSSARSIHLLSGVSGWGSPLGERGSISMIVRLRYADGSTEEHELKNGEHFADYIRRVDVPGSQFAFALRDQQVRYLSIQPRKADVIQSIEFIKGPDRTAPVVMAVTIEAR</sequence>
<keyword evidence="2 4" id="KW-0479">Metal-binding</keyword>
<dbReference type="Proteomes" id="UP000315700">
    <property type="component" value="Chromosome"/>
</dbReference>
<evidence type="ECO:0000313" key="9">
    <source>
        <dbReference type="Proteomes" id="UP000315700"/>
    </source>
</evidence>
<dbReference type="InParanoid" id="A0A517SLF0"/>
<keyword evidence="6" id="KW-0732">Signal</keyword>
<reference evidence="8 9" key="1">
    <citation type="submission" date="2019-02" db="EMBL/GenBank/DDBJ databases">
        <title>Deep-cultivation of Planctomycetes and their phenomic and genomic characterization uncovers novel biology.</title>
        <authorList>
            <person name="Wiegand S."/>
            <person name="Jogler M."/>
            <person name="Boedeker C."/>
            <person name="Pinto D."/>
            <person name="Vollmers J."/>
            <person name="Rivas-Marin E."/>
            <person name="Kohn T."/>
            <person name="Peeters S.H."/>
            <person name="Heuer A."/>
            <person name="Rast P."/>
            <person name="Oberbeckmann S."/>
            <person name="Bunk B."/>
            <person name="Jeske O."/>
            <person name="Meyerdierks A."/>
            <person name="Storesund J.E."/>
            <person name="Kallscheuer N."/>
            <person name="Luecker S."/>
            <person name="Lage O.M."/>
            <person name="Pohl T."/>
            <person name="Merkel B.J."/>
            <person name="Hornburger P."/>
            <person name="Mueller R.-W."/>
            <person name="Bruemmer F."/>
            <person name="Labrenz M."/>
            <person name="Spormann A.M."/>
            <person name="Op den Camp H."/>
            <person name="Overmann J."/>
            <person name="Amann R."/>
            <person name="Jetten M.S.M."/>
            <person name="Mascher T."/>
            <person name="Medema M.H."/>
            <person name="Devos D.P."/>
            <person name="Kaster A.-K."/>
            <person name="Ovreas L."/>
            <person name="Rohde M."/>
            <person name="Galperin M.Y."/>
            <person name="Jogler C."/>
        </authorList>
    </citation>
    <scope>NUCLEOTIDE SEQUENCE [LARGE SCALE GENOMIC DNA]</scope>
    <source>
        <strain evidence="8 9">Pan44</strain>
    </source>
</reference>
<evidence type="ECO:0000256" key="4">
    <source>
        <dbReference type="PROSITE-ProRule" id="PRU00433"/>
    </source>
</evidence>
<dbReference type="InterPro" id="IPR055557">
    <property type="entry name" value="DUF7133"/>
</dbReference>
<dbReference type="KEGG" id="ccos:Pan44_50160"/>
<evidence type="ECO:0000256" key="2">
    <source>
        <dbReference type="ARBA" id="ARBA00022723"/>
    </source>
</evidence>
<dbReference type="Gene3D" id="1.10.760.10">
    <property type="entry name" value="Cytochrome c-like domain"/>
    <property type="match status" value="1"/>
</dbReference>
<keyword evidence="9" id="KW-1185">Reference proteome</keyword>
<evidence type="ECO:0000256" key="6">
    <source>
        <dbReference type="SAM" id="SignalP"/>
    </source>
</evidence>
<dbReference type="SUPFAM" id="SSF50952">
    <property type="entry name" value="Soluble quinoprotein glucose dehydrogenase"/>
    <property type="match status" value="1"/>
</dbReference>
<dbReference type="NCBIfam" id="TIGR02604">
    <property type="entry name" value="Piru_Ver_Nterm"/>
    <property type="match status" value="1"/>
</dbReference>
<evidence type="ECO:0000256" key="3">
    <source>
        <dbReference type="ARBA" id="ARBA00023004"/>
    </source>
</evidence>
<dbReference type="GO" id="GO:0046872">
    <property type="term" value="F:metal ion binding"/>
    <property type="evidence" value="ECO:0007669"/>
    <property type="project" value="UniProtKB-KW"/>
</dbReference>
<keyword evidence="3 4" id="KW-0408">Iron</keyword>
<dbReference type="Pfam" id="PF13442">
    <property type="entry name" value="Cytochrome_CBB3"/>
    <property type="match status" value="1"/>
</dbReference>
<dbReference type="PANTHER" id="PTHR33546:SF1">
    <property type="entry name" value="LARGE, MULTIFUNCTIONAL SECRETED PROTEIN"/>
    <property type="match status" value="1"/>
</dbReference>
<evidence type="ECO:0000256" key="5">
    <source>
        <dbReference type="SAM" id="MobiDB-lite"/>
    </source>
</evidence>
<feature type="chain" id="PRO_5021816184" evidence="6">
    <location>
        <begin position="24"/>
        <end position="1486"/>
    </location>
</feature>
<dbReference type="OrthoDB" id="230287at2"/>
<feature type="domain" description="Cytochrome c" evidence="7">
    <location>
        <begin position="1163"/>
        <end position="1296"/>
    </location>
</feature>
<dbReference type="SUPFAM" id="SSF46626">
    <property type="entry name" value="Cytochrome c"/>
    <property type="match status" value="1"/>
</dbReference>
<feature type="signal peptide" evidence="6">
    <location>
        <begin position="1"/>
        <end position="23"/>
    </location>
</feature>